<dbReference type="SMART" id="SM00225">
    <property type="entry name" value="BTB"/>
    <property type="match status" value="1"/>
</dbReference>
<organism evidence="2 3">
    <name type="scientific">Trichonephila inaurata madagascariensis</name>
    <dbReference type="NCBI Taxonomy" id="2747483"/>
    <lineage>
        <taxon>Eukaryota</taxon>
        <taxon>Metazoa</taxon>
        <taxon>Ecdysozoa</taxon>
        <taxon>Arthropoda</taxon>
        <taxon>Chelicerata</taxon>
        <taxon>Arachnida</taxon>
        <taxon>Araneae</taxon>
        <taxon>Araneomorphae</taxon>
        <taxon>Entelegynae</taxon>
        <taxon>Araneoidea</taxon>
        <taxon>Nephilidae</taxon>
        <taxon>Trichonephila</taxon>
        <taxon>Trichonephila inaurata</taxon>
    </lineage>
</organism>
<gene>
    <name evidence="2" type="primary">Tdpoz3</name>
    <name evidence="2" type="ORF">TNIN_488981</name>
</gene>
<evidence type="ECO:0000313" key="2">
    <source>
        <dbReference type="EMBL" id="GFY74299.1"/>
    </source>
</evidence>
<accession>A0A8X7CII0</accession>
<dbReference type="Proteomes" id="UP000886998">
    <property type="component" value="Unassembled WGS sequence"/>
</dbReference>
<dbReference type="Pfam" id="PF00651">
    <property type="entry name" value="BTB"/>
    <property type="match status" value="1"/>
</dbReference>
<dbReference type="SUPFAM" id="SSF54695">
    <property type="entry name" value="POZ domain"/>
    <property type="match status" value="1"/>
</dbReference>
<evidence type="ECO:0000313" key="3">
    <source>
        <dbReference type="Proteomes" id="UP000886998"/>
    </source>
</evidence>
<dbReference type="SUPFAM" id="SSF49599">
    <property type="entry name" value="TRAF domain-like"/>
    <property type="match status" value="1"/>
</dbReference>
<dbReference type="EMBL" id="BMAV01020657">
    <property type="protein sequence ID" value="GFY74299.1"/>
    <property type="molecule type" value="Genomic_DNA"/>
</dbReference>
<dbReference type="InterPro" id="IPR000210">
    <property type="entry name" value="BTB/POZ_dom"/>
</dbReference>
<dbReference type="Gene3D" id="3.30.710.10">
    <property type="entry name" value="Potassium Channel Kv1.1, Chain A"/>
    <property type="match status" value="1"/>
</dbReference>
<proteinExistence type="predicted"/>
<reference evidence="2" key="1">
    <citation type="submission" date="2020-08" db="EMBL/GenBank/DDBJ databases">
        <title>Multicomponent nature underlies the extraordinary mechanical properties of spider dragline silk.</title>
        <authorList>
            <person name="Kono N."/>
            <person name="Nakamura H."/>
            <person name="Mori M."/>
            <person name="Yoshida Y."/>
            <person name="Ohtoshi R."/>
            <person name="Malay A.D."/>
            <person name="Moran D.A.P."/>
            <person name="Tomita M."/>
            <person name="Numata K."/>
            <person name="Arakawa K."/>
        </authorList>
    </citation>
    <scope>NUCLEOTIDE SEQUENCE</scope>
</reference>
<dbReference type="InterPro" id="IPR011333">
    <property type="entry name" value="SKP1/BTB/POZ_sf"/>
</dbReference>
<feature type="domain" description="BTB" evidence="1">
    <location>
        <begin position="338"/>
        <end position="399"/>
    </location>
</feature>
<evidence type="ECO:0000259" key="1">
    <source>
        <dbReference type="PROSITE" id="PS50097"/>
    </source>
</evidence>
<dbReference type="AlphaFoldDB" id="A0A8X7CII0"/>
<dbReference type="CDD" id="cd18186">
    <property type="entry name" value="BTB_POZ_ZBTB_KLHL-like"/>
    <property type="match status" value="1"/>
</dbReference>
<name>A0A8X7CII0_9ARAC</name>
<protein>
    <submittedName>
        <fullName evidence="2">TD and POZ domain-containing protein 3</fullName>
    </submittedName>
</protein>
<keyword evidence="3" id="KW-1185">Reference proteome</keyword>
<dbReference type="PANTHER" id="PTHR24413">
    <property type="entry name" value="SPECKLE-TYPE POZ PROTEIN"/>
    <property type="match status" value="1"/>
</dbReference>
<sequence>MSMFEPPLNDFIEVDKLSTVGGRYVICSVTTILSCVFLHLHLQFNFGYKTTEAGEWRDATENCIAYYLARHQECKGPNTIEIEYQLSFLEENCTPLQSTVVLKDSFTRGKAKGKRQFIKRDKLLSSKGLLQDTLTACCRIWVSDKENLGISMFYARTIINVERCSFVWNIENFSKMMPLEIKTYVIQSALEDNVVTLGLFLTGQCGEELINVRIRYSNLKIKFFRINSFLQGATGDRIDCGNQEFRVIDLLKNEKLVLQVSKKKVLEKRNNYLSQDVLSLNCECEFSTKIAFEGVERIDHGIFTSIFRNKTRPENRLDDPSDGVTDALRSMYLEELFCDTELRTPTKTFSAHKNILSARSPVFKAMFTNEMKEKIKESVNITDVDAGTMHRILLYVYTDILEDLCLETASHLYEAADKYQILSLRDKCSAFLMASLTVNSVCNVLILADMHQDNELKNSVQDYILRNDKAIFCSSECRHLMDTHTKLAAETMYLKYDKG</sequence>
<dbReference type="OrthoDB" id="6420118at2759"/>
<dbReference type="Gene3D" id="1.25.40.420">
    <property type="match status" value="1"/>
</dbReference>
<comment type="caution">
    <text evidence="2">The sequence shown here is derived from an EMBL/GenBank/DDBJ whole genome shotgun (WGS) entry which is preliminary data.</text>
</comment>
<dbReference type="PROSITE" id="PS50097">
    <property type="entry name" value="BTB"/>
    <property type="match status" value="1"/>
</dbReference>